<evidence type="ECO:0000256" key="4">
    <source>
        <dbReference type="ARBA" id="ARBA00022801"/>
    </source>
</evidence>
<evidence type="ECO:0000256" key="5">
    <source>
        <dbReference type="ARBA" id="ARBA00022806"/>
    </source>
</evidence>
<evidence type="ECO:0000259" key="10">
    <source>
        <dbReference type="PROSITE" id="PS51194"/>
    </source>
</evidence>
<name>A0A6V8HER7_TALPI</name>
<keyword evidence="5" id="KW-0347">Helicase</keyword>
<feature type="compositionally biased region" description="Basic and acidic residues" evidence="8">
    <location>
        <begin position="234"/>
        <end position="244"/>
    </location>
</feature>
<evidence type="ECO:0000313" key="11">
    <source>
        <dbReference type="EMBL" id="GAM39813.1"/>
    </source>
</evidence>
<evidence type="ECO:0000256" key="2">
    <source>
        <dbReference type="ARBA" id="ARBA00012552"/>
    </source>
</evidence>
<dbReference type="SMART" id="SM00847">
    <property type="entry name" value="HA2"/>
    <property type="match status" value="1"/>
</dbReference>
<dbReference type="GO" id="GO:0016787">
    <property type="term" value="F:hydrolase activity"/>
    <property type="evidence" value="ECO:0007669"/>
    <property type="project" value="UniProtKB-KW"/>
</dbReference>
<dbReference type="GO" id="GO:0005730">
    <property type="term" value="C:nucleolus"/>
    <property type="evidence" value="ECO:0007669"/>
    <property type="project" value="TreeGrafter"/>
</dbReference>
<dbReference type="Pfam" id="PF07717">
    <property type="entry name" value="OB_NTP_bind"/>
    <property type="match status" value="1"/>
</dbReference>
<protein>
    <recommendedName>
        <fullName evidence="2">RNA helicase</fullName>
        <ecNumber evidence="2">3.6.4.13</ecNumber>
    </recommendedName>
</protein>
<comment type="catalytic activity">
    <reaction evidence="7">
        <text>ATP + H2O = ADP + phosphate + H(+)</text>
        <dbReference type="Rhea" id="RHEA:13065"/>
        <dbReference type="ChEBI" id="CHEBI:15377"/>
        <dbReference type="ChEBI" id="CHEBI:15378"/>
        <dbReference type="ChEBI" id="CHEBI:30616"/>
        <dbReference type="ChEBI" id="CHEBI:43474"/>
        <dbReference type="ChEBI" id="CHEBI:456216"/>
        <dbReference type="EC" id="3.6.4.13"/>
    </reaction>
</comment>
<dbReference type="SMART" id="SM00382">
    <property type="entry name" value="AAA"/>
    <property type="match status" value="1"/>
</dbReference>
<feature type="domain" description="Helicase C-terminal" evidence="10">
    <location>
        <begin position="577"/>
        <end position="821"/>
    </location>
</feature>
<feature type="domain" description="Helicase ATP-binding" evidence="9">
    <location>
        <begin position="377"/>
        <end position="554"/>
    </location>
</feature>
<dbReference type="InterPro" id="IPR007502">
    <property type="entry name" value="Helicase-assoc_dom"/>
</dbReference>
<dbReference type="InterPro" id="IPR014001">
    <property type="entry name" value="Helicase_ATP-bd"/>
</dbReference>
<dbReference type="AlphaFoldDB" id="A0A6V8HER7"/>
<dbReference type="InterPro" id="IPR002464">
    <property type="entry name" value="DNA/RNA_helicase_DEAH_CS"/>
</dbReference>
<reference evidence="12" key="1">
    <citation type="journal article" date="2015" name="Genome Announc.">
        <title>Draft genome sequence of Talaromyces cellulolyticus strain Y-94, a source of lignocellulosic biomass-degrading enzymes.</title>
        <authorList>
            <person name="Fujii T."/>
            <person name="Koike H."/>
            <person name="Sawayama S."/>
            <person name="Yano S."/>
            <person name="Inoue H."/>
        </authorList>
    </citation>
    <scope>NUCLEOTIDE SEQUENCE [LARGE SCALE GENOMIC DNA]</scope>
    <source>
        <strain evidence="12">Y-94</strain>
    </source>
</reference>
<comment type="similarity">
    <text evidence="1">Belongs to the DEAD box helicase family. DEAH subfamily.</text>
</comment>
<dbReference type="Pfam" id="PF21010">
    <property type="entry name" value="HA2_C"/>
    <property type="match status" value="1"/>
</dbReference>
<dbReference type="GO" id="GO:0005524">
    <property type="term" value="F:ATP binding"/>
    <property type="evidence" value="ECO:0007669"/>
    <property type="project" value="UniProtKB-KW"/>
</dbReference>
<dbReference type="InterPro" id="IPR027417">
    <property type="entry name" value="P-loop_NTPase"/>
</dbReference>
<dbReference type="Proteomes" id="UP000053095">
    <property type="component" value="Unassembled WGS sequence"/>
</dbReference>
<evidence type="ECO:0000259" key="9">
    <source>
        <dbReference type="PROSITE" id="PS51192"/>
    </source>
</evidence>
<gene>
    <name evidence="11" type="ORF">TCE0_034f11661</name>
</gene>
<sequence>MAPFKPRDRKQRGRRQDGKSASAPVDTNVTEIIPISKAEKEDKRQQLREQLREQQPKMSSKKKKRLDKYIETKLRKEENLEFMKKLAETKLDLSEFRSIKDMSKKERKRQGNVDSTLQSLEAGLSGDESDELEAGLSEKNASAPDIPKPVPQVRVGSGLKRPLDLGADGFPILKKRKKTKKAQPVVQEVPWEGFDSGEEEPDDVKGENDLSHDVGEGSESEGGKSDDSAEDENDVSHDEDKETSDASEDDDNTSDDEDDSDEDEDDDDDDEQTDTRIRPRNSAFKAWATQQINEAVGFKPSSDQPLSEQLPASSEIYVKEGKVPRNTVYEEEPLPRELQVTTGDPNRKAFTVNVERREEIQEARLKLPVVGEEQKIMEAIYNNPSIVIWGATGSGKTTQLPQFLFEAGYGHPDGPNPGMIAVTQPRRVAAVSMSKRVGDELGQFSDRVSYQIRFDTNVSSNTAIKFMTDGILLREIAKDFSLSKYSIVIIDEAHERSVNTDILIGMVSRIVDLRESMRKEDPSVKPLKLVIMSATLRISDFTQNQHLFRHGTPPLVQAEGRQYPVTIHFARKTRRDYVEEAFRKVSRGHRKLPPGAMLVFLTGQNEIKQLSKRLKQAFKPTQRGETVQGKLQLSAADAPLETEDIELGDVGAGPQGDDDSDVDIVGLDDDEDSEEDEDFDIGEESVSSTTKVHVLPLYSQLPTKEQLKVFEPPPEGSRLIVLATNVAETSLTIPGIKYVFDCGRSKEKQYDLNTGVQTFQIGWISKASASQRAGRAGRTGPGHCYRLYSSAIYEADFEEYTEPEILRTPIEGVVLSMKSMGLHNVINFPFPTPPSRQGLAKAEKLLRYLGALKADGQVTEIGRKLSLYPLSPRYGKMLQIGHQHGCMPYVIALVSALAVGDLFIQECEHDLTLAKQSKDMEKIYTNADRLEDTQRESRRKDFNRVQRLLSKHDDTSDALRYLSAICAYAYSSGSPDEEESFCEQMFLRGKGLKEASQLRGQLTEIVRTNNPGLLGPYEARLPEPSPKQVKALKQIVTAGFIDNIAIRADACPDPPEMTRKPRRAIDVPYYTLFRSREGRAAELSEKAVYIHPSSILAQFTPKEMPQYIVYSHLQRSTASRVPVSADDIPKIRMFPLTAPSGPQLSALANGTPLLEYGKPIGKVESLGGVPERRQCVVVPSLVGEAGTTGWPLPAKKVVQVKDPKEGWIVEKFL</sequence>
<keyword evidence="6" id="KW-0067">ATP-binding</keyword>
<feature type="region of interest" description="Disordered" evidence="8">
    <location>
        <begin position="647"/>
        <end position="685"/>
    </location>
</feature>
<evidence type="ECO:0000256" key="6">
    <source>
        <dbReference type="ARBA" id="ARBA00022840"/>
    </source>
</evidence>
<feature type="compositionally biased region" description="Acidic residues" evidence="8">
    <location>
        <begin position="245"/>
        <end position="272"/>
    </location>
</feature>
<dbReference type="GO" id="GO:0003723">
    <property type="term" value="F:RNA binding"/>
    <property type="evidence" value="ECO:0007669"/>
    <property type="project" value="TreeGrafter"/>
</dbReference>
<dbReference type="SMART" id="SM00487">
    <property type="entry name" value="DEXDc"/>
    <property type="match status" value="1"/>
</dbReference>
<dbReference type="InterPro" id="IPR011545">
    <property type="entry name" value="DEAD/DEAH_box_helicase_dom"/>
</dbReference>
<feature type="compositionally biased region" description="Basic and acidic residues" evidence="8">
    <location>
        <begin position="203"/>
        <end position="227"/>
    </location>
</feature>
<dbReference type="InterPro" id="IPR001650">
    <property type="entry name" value="Helicase_C-like"/>
</dbReference>
<dbReference type="EC" id="3.6.4.13" evidence="2"/>
<keyword evidence="3" id="KW-0547">Nucleotide-binding</keyword>
<dbReference type="InterPro" id="IPR003593">
    <property type="entry name" value="AAA+_ATPase"/>
</dbReference>
<organism evidence="11 12">
    <name type="scientific">Talaromyces pinophilus</name>
    <name type="common">Penicillium pinophilum</name>
    <dbReference type="NCBI Taxonomy" id="128442"/>
    <lineage>
        <taxon>Eukaryota</taxon>
        <taxon>Fungi</taxon>
        <taxon>Dikarya</taxon>
        <taxon>Ascomycota</taxon>
        <taxon>Pezizomycotina</taxon>
        <taxon>Eurotiomycetes</taxon>
        <taxon>Eurotiomycetidae</taxon>
        <taxon>Eurotiales</taxon>
        <taxon>Trichocomaceae</taxon>
        <taxon>Talaromyces</taxon>
        <taxon>Talaromyces sect. Talaromyces</taxon>
    </lineage>
</organism>
<accession>A0A6V8HER7</accession>
<dbReference type="CDD" id="cd17982">
    <property type="entry name" value="DEXHc_DHX37"/>
    <property type="match status" value="1"/>
</dbReference>
<dbReference type="Pfam" id="PF00271">
    <property type="entry name" value="Helicase_C"/>
    <property type="match status" value="1"/>
</dbReference>
<comment type="caution">
    <text evidence="11">The sequence shown here is derived from an EMBL/GenBank/DDBJ whole genome shotgun (WGS) entry which is preliminary data.</text>
</comment>
<evidence type="ECO:0000313" key="12">
    <source>
        <dbReference type="Proteomes" id="UP000053095"/>
    </source>
</evidence>
<proteinExistence type="inferred from homology"/>
<dbReference type="EMBL" id="DF933830">
    <property type="protein sequence ID" value="GAM39813.1"/>
    <property type="molecule type" value="Genomic_DNA"/>
</dbReference>
<dbReference type="FunFam" id="3.40.50.300:FF:000637">
    <property type="entry name" value="ATP-dependent RNA helicase DHX37/DHR1"/>
    <property type="match status" value="1"/>
</dbReference>
<feature type="compositionally biased region" description="Basic and acidic residues" evidence="8">
    <location>
        <begin position="37"/>
        <end position="55"/>
    </location>
</feature>
<dbReference type="Gene3D" id="3.40.50.300">
    <property type="entry name" value="P-loop containing nucleotide triphosphate hydrolases"/>
    <property type="match status" value="2"/>
</dbReference>
<dbReference type="GO" id="GO:0000462">
    <property type="term" value="P:maturation of SSU-rRNA from tricistronic rRNA transcript (SSU-rRNA, 5.8S rRNA, LSU-rRNA)"/>
    <property type="evidence" value="ECO:0007669"/>
    <property type="project" value="TreeGrafter"/>
</dbReference>
<dbReference type="PROSITE" id="PS00690">
    <property type="entry name" value="DEAH_ATP_HELICASE"/>
    <property type="match status" value="1"/>
</dbReference>
<dbReference type="GO" id="GO:1990904">
    <property type="term" value="C:ribonucleoprotein complex"/>
    <property type="evidence" value="ECO:0007669"/>
    <property type="project" value="UniProtKB-ARBA"/>
</dbReference>
<dbReference type="GO" id="GO:0003724">
    <property type="term" value="F:RNA helicase activity"/>
    <property type="evidence" value="ECO:0007669"/>
    <property type="project" value="UniProtKB-EC"/>
</dbReference>
<dbReference type="CDD" id="cd18791">
    <property type="entry name" value="SF2_C_RHA"/>
    <property type="match status" value="1"/>
</dbReference>
<keyword evidence="4" id="KW-0378">Hydrolase</keyword>
<dbReference type="PANTHER" id="PTHR18934">
    <property type="entry name" value="ATP-DEPENDENT RNA HELICASE"/>
    <property type="match status" value="1"/>
</dbReference>
<evidence type="ECO:0000256" key="1">
    <source>
        <dbReference type="ARBA" id="ARBA00008792"/>
    </source>
</evidence>
<dbReference type="Pfam" id="PF04408">
    <property type="entry name" value="WHD_HA2"/>
    <property type="match status" value="1"/>
</dbReference>
<feature type="region of interest" description="Disordered" evidence="8">
    <location>
        <begin position="97"/>
        <end position="284"/>
    </location>
</feature>
<dbReference type="InterPro" id="IPR011709">
    <property type="entry name" value="DEAD-box_helicase_OB_fold"/>
</dbReference>
<evidence type="ECO:0000256" key="8">
    <source>
        <dbReference type="SAM" id="MobiDB-lite"/>
    </source>
</evidence>
<dbReference type="Pfam" id="PF00270">
    <property type="entry name" value="DEAD"/>
    <property type="match status" value="1"/>
</dbReference>
<dbReference type="Gene3D" id="1.20.120.1080">
    <property type="match status" value="1"/>
</dbReference>
<feature type="region of interest" description="Disordered" evidence="8">
    <location>
        <begin position="1"/>
        <end position="67"/>
    </location>
</feature>
<keyword evidence="12" id="KW-1185">Reference proteome</keyword>
<dbReference type="SUPFAM" id="SSF52540">
    <property type="entry name" value="P-loop containing nucleoside triphosphate hydrolases"/>
    <property type="match status" value="1"/>
</dbReference>
<evidence type="ECO:0000256" key="3">
    <source>
        <dbReference type="ARBA" id="ARBA00022741"/>
    </source>
</evidence>
<dbReference type="PROSITE" id="PS51192">
    <property type="entry name" value="HELICASE_ATP_BIND_1"/>
    <property type="match status" value="1"/>
</dbReference>
<evidence type="ECO:0000256" key="7">
    <source>
        <dbReference type="ARBA" id="ARBA00047984"/>
    </source>
</evidence>
<dbReference type="InterPro" id="IPR048333">
    <property type="entry name" value="HA2_WH"/>
</dbReference>
<dbReference type="PANTHER" id="PTHR18934:SF99">
    <property type="entry name" value="ATP-DEPENDENT RNA HELICASE DHX37-RELATED"/>
    <property type="match status" value="1"/>
</dbReference>
<dbReference type="SMART" id="SM00490">
    <property type="entry name" value="HELICc"/>
    <property type="match status" value="1"/>
</dbReference>
<dbReference type="PROSITE" id="PS51194">
    <property type="entry name" value="HELICASE_CTER"/>
    <property type="match status" value="1"/>
</dbReference>
<feature type="compositionally biased region" description="Acidic residues" evidence="8">
    <location>
        <begin position="656"/>
        <end position="683"/>
    </location>
</feature>